<organism evidence="9 10">
    <name type="scientific">Candidatus Shapirobacteria bacterium CG06_land_8_20_14_3_00_40_12</name>
    <dbReference type="NCBI Taxonomy" id="1974881"/>
    <lineage>
        <taxon>Bacteria</taxon>
        <taxon>Candidatus Shapironibacteriota</taxon>
    </lineage>
</organism>
<evidence type="ECO:0000256" key="4">
    <source>
        <dbReference type="ARBA" id="ARBA00022801"/>
    </source>
</evidence>
<dbReference type="Gene3D" id="3.40.630.10">
    <property type="entry name" value="Zn peptidases"/>
    <property type="match status" value="1"/>
</dbReference>
<evidence type="ECO:0000256" key="5">
    <source>
        <dbReference type="ARBA" id="ARBA00022833"/>
    </source>
</evidence>
<dbReference type="GO" id="GO:0006508">
    <property type="term" value="P:proteolysis"/>
    <property type="evidence" value="ECO:0007669"/>
    <property type="project" value="UniProtKB-KW"/>
</dbReference>
<dbReference type="InterPro" id="IPR000834">
    <property type="entry name" value="Peptidase_M14"/>
</dbReference>
<keyword evidence="5" id="KW-0862">Zinc</keyword>
<comment type="caution">
    <text evidence="9">The sequence shown here is derived from an EMBL/GenBank/DDBJ whole genome shotgun (WGS) entry which is preliminary data.</text>
</comment>
<evidence type="ECO:0000256" key="1">
    <source>
        <dbReference type="ARBA" id="ARBA00001947"/>
    </source>
</evidence>
<feature type="domain" description="Peptidase M14" evidence="8">
    <location>
        <begin position="131"/>
        <end position="386"/>
    </location>
</feature>
<dbReference type="SMART" id="SM00631">
    <property type="entry name" value="Zn_pept"/>
    <property type="match status" value="1"/>
</dbReference>
<comment type="caution">
    <text evidence="7">Lacks conserved residue(s) required for the propagation of feature annotation.</text>
</comment>
<keyword evidence="3" id="KW-0645">Protease</keyword>
<dbReference type="GO" id="GO:0005615">
    <property type="term" value="C:extracellular space"/>
    <property type="evidence" value="ECO:0007669"/>
    <property type="project" value="TreeGrafter"/>
</dbReference>
<dbReference type="Pfam" id="PF00246">
    <property type="entry name" value="Peptidase_M14"/>
    <property type="match status" value="1"/>
</dbReference>
<evidence type="ECO:0000256" key="2">
    <source>
        <dbReference type="ARBA" id="ARBA00005988"/>
    </source>
</evidence>
<evidence type="ECO:0000259" key="8">
    <source>
        <dbReference type="PROSITE" id="PS52035"/>
    </source>
</evidence>
<dbReference type="GO" id="GO:0004181">
    <property type="term" value="F:metallocarboxypeptidase activity"/>
    <property type="evidence" value="ECO:0007669"/>
    <property type="project" value="InterPro"/>
</dbReference>
<dbReference type="CDD" id="cd00596">
    <property type="entry name" value="Peptidase_M14_like"/>
    <property type="match status" value="1"/>
</dbReference>
<proteinExistence type="inferred from homology"/>
<evidence type="ECO:0000313" key="9">
    <source>
        <dbReference type="EMBL" id="PIU73455.1"/>
    </source>
</evidence>
<accession>A0A2M7AS53</accession>
<comment type="similarity">
    <text evidence="2 7">Belongs to the peptidase M14 family.</text>
</comment>
<dbReference type="Proteomes" id="UP000231407">
    <property type="component" value="Unassembled WGS sequence"/>
</dbReference>
<gene>
    <name evidence="9" type="ORF">COS78_02225</name>
</gene>
<dbReference type="PROSITE" id="PS51257">
    <property type="entry name" value="PROKAR_LIPOPROTEIN"/>
    <property type="match status" value="1"/>
</dbReference>
<dbReference type="EMBL" id="PEWA01000026">
    <property type="protein sequence ID" value="PIU73455.1"/>
    <property type="molecule type" value="Genomic_DNA"/>
</dbReference>
<dbReference type="PANTHER" id="PTHR11705:SF143">
    <property type="entry name" value="SLL0236 PROTEIN"/>
    <property type="match status" value="1"/>
</dbReference>
<evidence type="ECO:0000256" key="6">
    <source>
        <dbReference type="ARBA" id="ARBA00023049"/>
    </source>
</evidence>
<protein>
    <recommendedName>
        <fullName evidence="8">Peptidase M14 domain-containing protein</fullName>
    </recommendedName>
</protein>
<reference evidence="10" key="1">
    <citation type="submission" date="2017-09" db="EMBL/GenBank/DDBJ databases">
        <title>Depth-based differentiation of microbial function through sediment-hosted aquifers and enrichment of novel symbionts in the deep terrestrial subsurface.</title>
        <authorList>
            <person name="Probst A.J."/>
            <person name="Ladd B."/>
            <person name="Jarett J.K."/>
            <person name="Geller-Mcgrath D.E."/>
            <person name="Sieber C.M.K."/>
            <person name="Emerson J.B."/>
            <person name="Anantharaman K."/>
            <person name="Thomas B.C."/>
            <person name="Malmstrom R."/>
            <person name="Stieglmeier M."/>
            <person name="Klingl A."/>
            <person name="Woyke T."/>
            <person name="Ryan C.M."/>
            <person name="Banfield J.F."/>
        </authorList>
    </citation>
    <scope>NUCLEOTIDE SEQUENCE [LARGE SCALE GENOMIC DNA]</scope>
</reference>
<sequence length="386" mass="44322">MKMSLVNKIIWIIVGLLFIGCLAAGVAVKGWRSERGEIKILETTPKDGEKFVSRDKAVYIYLSRTLMTDEKADGNFLLKVGGINISHTEEIVNNVVKIKPIKNFEYGQKVEVVVRKELLGGNENYVFGFKVELPQDMKLDDWKYQAVERNLRLMKNYSEGLREIGVSVQGKNIYLIKLGQGSKKILLVGGHHGYEEESTSMLMRLADYFVRNAGEIPKEVSIWIVPALNPDGLDKSQRQNANGVDLNRNYGVSNWVLDKTTMFYSGPYPFSEPETRAVRTLFDEEQFSLAITYHTNRNLVESNSYKDKFIGFNKYLEKVVARTGYKYLDASDFSFEDLESKGEFVSWLYQVYDIPAVCVEMKTEPVEKSFERNKILLREMIKWVTK</sequence>
<dbReference type="SUPFAM" id="SSF53187">
    <property type="entry name" value="Zn-dependent exopeptidases"/>
    <property type="match status" value="1"/>
</dbReference>
<dbReference type="PANTHER" id="PTHR11705">
    <property type="entry name" value="PROTEASE FAMILY M14 CARBOXYPEPTIDASE A,B"/>
    <property type="match status" value="1"/>
</dbReference>
<comment type="cofactor">
    <cofactor evidence="1">
        <name>Zn(2+)</name>
        <dbReference type="ChEBI" id="CHEBI:29105"/>
    </cofactor>
</comment>
<dbReference type="GO" id="GO:0008270">
    <property type="term" value="F:zinc ion binding"/>
    <property type="evidence" value="ECO:0007669"/>
    <property type="project" value="InterPro"/>
</dbReference>
<dbReference type="AlphaFoldDB" id="A0A2M7AS53"/>
<evidence type="ECO:0000256" key="3">
    <source>
        <dbReference type="ARBA" id="ARBA00022670"/>
    </source>
</evidence>
<keyword evidence="4" id="KW-0378">Hydrolase</keyword>
<evidence type="ECO:0000313" key="10">
    <source>
        <dbReference type="Proteomes" id="UP000231407"/>
    </source>
</evidence>
<name>A0A2M7AS53_9BACT</name>
<keyword evidence="6" id="KW-0482">Metalloprotease</keyword>
<dbReference type="PROSITE" id="PS52035">
    <property type="entry name" value="PEPTIDASE_M14"/>
    <property type="match status" value="1"/>
</dbReference>
<evidence type="ECO:0000256" key="7">
    <source>
        <dbReference type="PROSITE-ProRule" id="PRU01379"/>
    </source>
</evidence>